<dbReference type="InterPro" id="IPR020579">
    <property type="entry name" value="Exonuc_VII_lsu_C"/>
</dbReference>
<evidence type="ECO:0000256" key="1">
    <source>
        <dbReference type="ARBA" id="ARBA00022490"/>
    </source>
</evidence>
<reference evidence="9 10" key="1">
    <citation type="submission" date="2019-03" db="EMBL/GenBank/DDBJ databases">
        <title>Genomic Encyclopedia of Type Strains, Phase IV (KMG-IV): sequencing the most valuable type-strain genomes for metagenomic binning, comparative biology and taxonomic classification.</title>
        <authorList>
            <person name="Goeker M."/>
        </authorList>
    </citation>
    <scope>NUCLEOTIDE SEQUENCE [LARGE SCALE GENOMIC DNA]</scope>
    <source>
        <strain evidence="9 10">DSM 25488</strain>
    </source>
</reference>
<name>A0A4V3DHI7_9GAMM</name>
<dbReference type="GO" id="GO:0005737">
    <property type="term" value="C:cytoplasm"/>
    <property type="evidence" value="ECO:0007669"/>
    <property type="project" value="UniProtKB-SubCell"/>
</dbReference>
<dbReference type="PANTHER" id="PTHR30008">
    <property type="entry name" value="EXODEOXYRIBONUCLEASE 7 LARGE SUBUNIT"/>
    <property type="match status" value="1"/>
</dbReference>
<dbReference type="RefSeq" id="WP_099019617.1">
    <property type="nucleotide sequence ID" value="NZ_NIHB01000003.1"/>
</dbReference>
<sequence>MSSTRGKTPQNPFTPTVLNQMLKKHLSEQFASFWLMGEIFEHYQSPAGHSYFTLKDQEAGIKCVMFKQKQSIALKKGMKVTLLGQMTVYTPKGDIQVNVVKVIESGQGDLAQQFLILKQKLMNAGLFEAARKRPIPTMVNSLGIITSKNGAALQDILNVLLHKNPLIEVTIYHTPVQGNEAPPQINHALRTADSNKHDLLLLTRGGGSKEDLWAFNDEFLAHQMAQLETPIISAVGHETDESISDLVADMHCITPTAAAQYICGDFNQLSQKLSHHSRLLSLLMQDKLRIHQQEVDSLSHRLDKSHPKNLVLSQQNSLASMQQNLTKTFNNLWQIKNNQIKHLADQLSSHKPNTKLESQKLSQLTERLNWKIKHALEMADQKLRLTANDLNNQSPLKVMSRGYSITTELDSGAVISDISQVKIGDQVSTQLKSGRIHAKIFERLED</sequence>
<dbReference type="Pfam" id="PF13742">
    <property type="entry name" value="tRNA_anti_2"/>
    <property type="match status" value="1"/>
</dbReference>
<comment type="subcellular location">
    <subcellularLocation>
        <location evidence="5 6">Cytoplasm</location>
    </subcellularLocation>
</comment>
<dbReference type="CDD" id="cd04489">
    <property type="entry name" value="ExoVII_LU_OBF"/>
    <property type="match status" value="1"/>
</dbReference>
<keyword evidence="10" id="KW-1185">Reference proteome</keyword>
<organism evidence="9 10">
    <name type="scientific">Marinicella litoralis</name>
    <dbReference type="NCBI Taxonomy" id="644220"/>
    <lineage>
        <taxon>Bacteria</taxon>
        <taxon>Pseudomonadati</taxon>
        <taxon>Pseudomonadota</taxon>
        <taxon>Gammaproteobacteria</taxon>
        <taxon>Lysobacterales</taxon>
        <taxon>Marinicellaceae</taxon>
        <taxon>Marinicella</taxon>
    </lineage>
</organism>
<comment type="caution">
    <text evidence="9">The sequence shown here is derived from an EMBL/GenBank/DDBJ whole genome shotgun (WGS) entry which is preliminary data.</text>
</comment>
<evidence type="ECO:0000313" key="9">
    <source>
        <dbReference type="EMBL" id="TDR18381.1"/>
    </source>
</evidence>
<dbReference type="GO" id="GO:0009318">
    <property type="term" value="C:exodeoxyribonuclease VII complex"/>
    <property type="evidence" value="ECO:0007669"/>
    <property type="project" value="UniProtKB-UniRule"/>
</dbReference>
<accession>A0A4V3DHI7</accession>
<feature type="domain" description="Exonuclease VII large subunit C-terminal" evidence="7">
    <location>
        <begin position="126"/>
        <end position="439"/>
    </location>
</feature>
<dbReference type="GO" id="GO:0006308">
    <property type="term" value="P:DNA catabolic process"/>
    <property type="evidence" value="ECO:0007669"/>
    <property type="project" value="UniProtKB-UniRule"/>
</dbReference>
<dbReference type="AlphaFoldDB" id="A0A4V3DHI7"/>
<evidence type="ECO:0000256" key="5">
    <source>
        <dbReference type="HAMAP-Rule" id="MF_00378"/>
    </source>
</evidence>
<dbReference type="Proteomes" id="UP000295724">
    <property type="component" value="Unassembled WGS sequence"/>
</dbReference>
<keyword evidence="4 5" id="KW-0269">Exonuclease</keyword>
<keyword evidence="3 5" id="KW-0378">Hydrolase</keyword>
<evidence type="ECO:0000256" key="6">
    <source>
        <dbReference type="RuleBase" id="RU004355"/>
    </source>
</evidence>
<comment type="similarity">
    <text evidence="5 6">Belongs to the XseA family.</text>
</comment>
<gene>
    <name evidence="5" type="primary">xseA</name>
    <name evidence="9" type="ORF">C8D91_2298</name>
</gene>
<dbReference type="HAMAP" id="MF_00378">
    <property type="entry name" value="Exonuc_7_L"/>
    <property type="match status" value="1"/>
</dbReference>
<evidence type="ECO:0000256" key="3">
    <source>
        <dbReference type="ARBA" id="ARBA00022801"/>
    </source>
</evidence>
<keyword evidence="1 5" id="KW-0963">Cytoplasm</keyword>
<proteinExistence type="inferred from homology"/>
<dbReference type="EMBL" id="SNZB01000005">
    <property type="protein sequence ID" value="TDR18381.1"/>
    <property type="molecule type" value="Genomic_DNA"/>
</dbReference>
<protein>
    <recommendedName>
        <fullName evidence="5">Exodeoxyribonuclease 7 large subunit</fullName>
        <ecNumber evidence="5">3.1.11.6</ecNumber>
    </recommendedName>
    <alternativeName>
        <fullName evidence="5">Exodeoxyribonuclease VII large subunit</fullName>
        <shortName evidence="5">Exonuclease VII large subunit</shortName>
    </alternativeName>
</protein>
<dbReference type="NCBIfam" id="TIGR00237">
    <property type="entry name" value="xseA"/>
    <property type="match status" value="1"/>
</dbReference>
<evidence type="ECO:0000256" key="4">
    <source>
        <dbReference type="ARBA" id="ARBA00022839"/>
    </source>
</evidence>
<dbReference type="PANTHER" id="PTHR30008:SF0">
    <property type="entry name" value="EXODEOXYRIBONUCLEASE 7 LARGE SUBUNIT"/>
    <property type="match status" value="1"/>
</dbReference>
<comment type="function">
    <text evidence="5">Bidirectionally degrades single-stranded DNA into large acid-insoluble oligonucleotides, which are then degraded further into small acid-soluble oligonucleotides.</text>
</comment>
<dbReference type="InterPro" id="IPR025824">
    <property type="entry name" value="OB-fold_nuc-bd_dom"/>
</dbReference>
<comment type="subunit">
    <text evidence="5">Heterooligomer composed of large and small subunits.</text>
</comment>
<dbReference type="InterPro" id="IPR003753">
    <property type="entry name" value="Exonuc_VII_L"/>
</dbReference>
<dbReference type="EC" id="3.1.11.6" evidence="5"/>
<evidence type="ECO:0000313" key="10">
    <source>
        <dbReference type="Proteomes" id="UP000295724"/>
    </source>
</evidence>
<keyword evidence="2 5" id="KW-0540">Nuclease</keyword>
<feature type="domain" description="OB-fold nucleic acid binding" evidence="8">
    <location>
        <begin position="17"/>
        <end position="101"/>
    </location>
</feature>
<dbReference type="GO" id="GO:0003676">
    <property type="term" value="F:nucleic acid binding"/>
    <property type="evidence" value="ECO:0007669"/>
    <property type="project" value="InterPro"/>
</dbReference>
<dbReference type="Pfam" id="PF02601">
    <property type="entry name" value="Exonuc_VII_L"/>
    <property type="match status" value="1"/>
</dbReference>
<dbReference type="OrthoDB" id="9802795at2"/>
<evidence type="ECO:0000259" key="7">
    <source>
        <dbReference type="Pfam" id="PF02601"/>
    </source>
</evidence>
<evidence type="ECO:0000259" key="8">
    <source>
        <dbReference type="Pfam" id="PF13742"/>
    </source>
</evidence>
<dbReference type="GO" id="GO:0008855">
    <property type="term" value="F:exodeoxyribonuclease VII activity"/>
    <property type="evidence" value="ECO:0007669"/>
    <property type="project" value="UniProtKB-UniRule"/>
</dbReference>
<comment type="catalytic activity">
    <reaction evidence="5 6">
        <text>Exonucleolytic cleavage in either 5'- to 3'- or 3'- to 5'-direction to yield nucleoside 5'-phosphates.</text>
        <dbReference type="EC" id="3.1.11.6"/>
    </reaction>
</comment>
<evidence type="ECO:0000256" key="2">
    <source>
        <dbReference type="ARBA" id="ARBA00022722"/>
    </source>
</evidence>